<accession>A0A9D5M311</accession>
<proteinExistence type="predicted"/>
<dbReference type="InterPro" id="IPR001387">
    <property type="entry name" value="Cro/C1-type_HTH"/>
</dbReference>
<dbReference type="CDD" id="cd00093">
    <property type="entry name" value="HTH_XRE"/>
    <property type="match status" value="1"/>
</dbReference>
<feature type="domain" description="HTH cro/C1-type" evidence="1">
    <location>
        <begin position="7"/>
        <end position="64"/>
    </location>
</feature>
<evidence type="ECO:0000313" key="3">
    <source>
        <dbReference type="Proteomes" id="UP000806542"/>
    </source>
</evidence>
<dbReference type="EMBL" id="JADCKB010000039">
    <property type="protein sequence ID" value="MBE5041181.1"/>
    <property type="molecule type" value="Genomic_DNA"/>
</dbReference>
<name>A0A9D5M311_9FIRM</name>
<dbReference type="Proteomes" id="UP000806542">
    <property type="component" value="Unassembled WGS sequence"/>
</dbReference>
<reference evidence="2" key="1">
    <citation type="submission" date="2020-10" db="EMBL/GenBank/DDBJ databases">
        <title>ChiBAC.</title>
        <authorList>
            <person name="Zenner C."/>
            <person name="Hitch T.C.A."/>
            <person name="Clavel T."/>
        </authorList>
    </citation>
    <scope>NUCLEOTIDE SEQUENCE</scope>
    <source>
        <strain evidence="2">DSM 107454</strain>
    </source>
</reference>
<protein>
    <submittedName>
        <fullName evidence="2">Helix-turn-helix transcriptional regulator</fullName>
    </submittedName>
</protein>
<gene>
    <name evidence="2" type="ORF">INF28_12035</name>
</gene>
<dbReference type="SMART" id="SM00530">
    <property type="entry name" value="HTH_XRE"/>
    <property type="match status" value="1"/>
</dbReference>
<organism evidence="2 3">
    <name type="scientific">Ructibacterium gallinarum</name>
    <dbReference type="NCBI Taxonomy" id="2779355"/>
    <lineage>
        <taxon>Bacteria</taxon>
        <taxon>Bacillati</taxon>
        <taxon>Bacillota</taxon>
        <taxon>Clostridia</taxon>
        <taxon>Eubacteriales</taxon>
        <taxon>Oscillospiraceae</taxon>
        <taxon>Ructibacterium</taxon>
    </lineage>
</organism>
<dbReference type="InterPro" id="IPR010982">
    <property type="entry name" value="Lambda_DNA-bd_dom_sf"/>
</dbReference>
<evidence type="ECO:0000313" key="2">
    <source>
        <dbReference type="EMBL" id="MBE5041181.1"/>
    </source>
</evidence>
<comment type="caution">
    <text evidence="2">The sequence shown here is derived from an EMBL/GenBank/DDBJ whole genome shotgun (WGS) entry which is preliminary data.</text>
</comment>
<dbReference type="RefSeq" id="WP_226393715.1">
    <property type="nucleotide sequence ID" value="NZ_JADCKB010000039.1"/>
</dbReference>
<dbReference type="SUPFAM" id="SSF47413">
    <property type="entry name" value="lambda repressor-like DNA-binding domains"/>
    <property type="match status" value="1"/>
</dbReference>
<dbReference type="AlphaFoldDB" id="A0A9D5M311"/>
<evidence type="ECO:0000259" key="1">
    <source>
        <dbReference type="PROSITE" id="PS50943"/>
    </source>
</evidence>
<sequence length="152" mass="17372">MTVGKVIRKCRKIRKMSLTELGKAAGFTKGADVRISQYQADRAVPTTAIKKRLASALGISKYALSPPSFTSNIEIMHTLFKLDDKFPLYIGKHNNRVFMFFEPSDTELKSMLECWHNKQTELKADKISPEEYDLWKYSFESLSDGANAEHLY</sequence>
<dbReference type="PROSITE" id="PS50943">
    <property type="entry name" value="HTH_CROC1"/>
    <property type="match status" value="1"/>
</dbReference>
<dbReference type="Gene3D" id="1.10.260.40">
    <property type="entry name" value="lambda repressor-like DNA-binding domains"/>
    <property type="match status" value="1"/>
</dbReference>
<keyword evidence="3" id="KW-1185">Reference proteome</keyword>
<dbReference type="GO" id="GO:0003677">
    <property type="term" value="F:DNA binding"/>
    <property type="evidence" value="ECO:0007669"/>
    <property type="project" value="InterPro"/>
</dbReference>